<dbReference type="EMBL" id="CM045762">
    <property type="protein sequence ID" value="KAI8010714.1"/>
    <property type="molecule type" value="Genomic_DNA"/>
</dbReference>
<comment type="caution">
    <text evidence="1">The sequence shown here is derived from an EMBL/GenBank/DDBJ whole genome shotgun (WGS) entry which is preliminary data.</text>
</comment>
<gene>
    <name evidence="1" type="ORF">LOK49_LG06G03063</name>
</gene>
<proteinExistence type="predicted"/>
<accession>A0ACC0HCL1</accession>
<evidence type="ECO:0000313" key="1">
    <source>
        <dbReference type="EMBL" id="KAI8010714.1"/>
    </source>
</evidence>
<name>A0ACC0HCL1_9ERIC</name>
<evidence type="ECO:0000313" key="2">
    <source>
        <dbReference type="Proteomes" id="UP001060215"/>
    </source>
</evidence>
<protein>
    <submittedName>
        <fullName evidence="1">Protein phosphatase 2C 70</fullName>
    </submittedName>
</protein>
<sequence>MSEDHRISSYSERLCMQETGEPLKDGETCLCGLNLGRMLEDKFLKQQEPRFSSEPYISEVVHIHQASKGFALLASDGFWDVDFMKAIQLVKQVLSLC</sequence>
<reference evidence="1 2" key="1">
    <citation type="journal article" date="2022" name="Plant J.">
        <title>Chromosome-level genome of Camellia lanceoleosa provides a valuable resource for understanding genome evolution and self-incompatibility.</title>
        <authorList>
            <person name="Gong W."/>
            <person name="Xiao S."/>
            <person name="Wang L."/>
            <person name="Liao Z."/>
            <person name="Chang Y."/>
            <person name="Mo W."/>
            <person name="Hu G."/>
            <person name="Li W."/>
            <person name="Zhao G."/>
            <person name="Zhu H."/>
            <person name="Hu X."/>
            <person name="Ji K."/>
            <person name="Xiang X."/>
            <person name="Song Q."/>
            <person name="Yuan D."/>
            <person name="Jin S."/>
            <person name="Zhang L."/>
        </authorList>
    </citation>
    <scope>NUCLEOTIDE SEQUENCE [LARGE SCALE GENOMIC DNA]</scope>
    <source>
        <strain evidence="1">SQ_2022a</strain>
    </source>
</reference>
<organism evidence="1 2">
    <name type="scientific">Camellia lanceoleosa</name>
    <dbReference type="NCBI Taxonomy" id="1840588"/>
    <lineage>
        <taxon>Eukaryota</taxon>
        <taxon>Viridiplantae</taxon>
        <taxon>Streptophyta</taxon>
        <taxon>Embryophyta</taxon>
        <taxon>Tracheophyta</taxon>
        <taxon>Spermatophyta</taxon>
        <taxon>Magnoliopsida</taxon>
        <taxon>eudicotyledons</taxon>
        <taxon>Gunneridae</taxon>
        <taxon>Pentapetalae</taxon>
        <taxon>asterids</taxon>
        <taxon>Ericales</taxon>
        <taxon>Theaceae</taxon>
        <taxon>Camellia</taxon>
    </lineage>
</organism>
<dbReference type="Proteomes" id="UP001060215">
    <property type="component" value="Chromosome 5"/>
</dbReference>
<keyword evidence="2" id="KW-1185">Reference proteome</keyword>